<comment type="caution">
    <text evidence="1">The sequence shown here is derived from an EMBL/GenBank/DDBJ whole genome shotgun (WGS) entry which is preliminary data.</text>
</comment>
<dbReference type="Proteomes" id="UP000231382">
    <property type="component" value="Unassembled WGS sequence"/>
</dbReference>
<evidence type="ECO:0000313" key="1">
    <source>
        <dbReference type="EMBL" id="PIS07799.1"/>
    </source>
</evidence>
<evidence type="ECO:0000313" key="2">
    <source>
        <dbReference type="Proteomes" id="UP000231382"/>
    </source>
</evidence>
<dbReference type="Pfam" id="PF13366">
    <property type="entry name" value="PDDEXK_3"/>
    <property type="match status" value="1"/>
</dbReference>
<reference evidence="2" key="1">
    <citation type="submission" date="2017-09" db="EMBL/GenBank/DDBJ databases">
        <title>Depth-based differentiation of microbial function through sediment-hosted aquifers and enrichment of novel symbionts in the deep terrestrial subsurface.</title>
        <authorList>
            <person name="Probst A.J."/>
            <person name="Ladd B."/>
            <person name="Jarett J.K."/>
            <person name="Geller-Mcgrath D.E."/>
            <person name="Sieber C.M.K."/>
            <person name="Emerson J.B."/>
            <person name="Anantharaman K."/>
            <person name="Thomas B.C."/>
            <person name="Malmstrom R."/>
            <person name="Stieglmeier M."/>
            <person name="Klingl A."/>
            <person name="Woyke T."/>
            <person name="Ryan C.M."/>
            <person name="Banfield J.F."/>
        </authorList>
    </citation>
    <scope>NUCLEOTIDE SEQUENCE [LARGE SCALE GENOMIC DNA]</scope>
</reference>
<organism evidence="1 2">
    <name type="scientific">Candidatus Berkelbacteria bacterium CG10_big_fil_rev_8_21_14_0_10_43_13</name>
    <dbReference type="NCBI Taxonomy" id="1974514"/>
    <lineage>
        <taxon>Bacteria</taxon>
        <taxon>Candidatus Berkelbacteria</taxon>
    </lineage>
</organism>
<dbReference type="InterPro" id="IPR026350">
    <property type="entry name" value="GxxExxY"/>
</dbReference>
<accession>A0A2H0W6U0</accession>
<gene>
    <name evidence="1" type="ORF">COT78_01715</name>
</gene>
<sequence length="133" mass="15475">MVEGKNKVIYLELSYKIVGCLFNVFNNIGPNHRESYYQKTVAIELNRSGLSFVEQYPVDLKYRSEKIGKSFLDFNIENKVILELKSGRFIHRGDFIQLHNYLKTCGMELGIIACFTAKGVVYHRILNIKRHDL</sequence>
<name>A0A2H0W6U0_9BACT</name>
<dbReference type="NCBIfam" id="TIGR04256">
    <property type="entry name" value="GxxExxY"/>
    <property type="match status" value="1"/>
</dbReference>
<dbReference type="EMBL" id="PEZW01000011">
    <property type="protein sequence ID" value="PIS07799.1"/>
    <property type="molecule type" value="Genomic_DNA"/>
</dbReference>
<protein>
    <recommendedName>
        <fullName evidence="3">GxxExxY protein</fullName>
    </recommendedName>
</protein>
<proteinExistence type="predicted"/>
<dbReference type="AlphaFoldDB" id="A0A2H0W6U0"/>
<evidence type="ECO:0008006" key="3">
    <source>
        <dbReference type="Google" id="ProtNLM"/>
    </source>
</evidence>